<evidence type="ECO:0000256" key="1">
    <source>
        <dbReference type="SAM" id="MobiDB-lite"/>
    </source>
</evidence>
<dbReference type="STRING" id="218821.SAMN05421837_11874"/>
<evidence type="ECO:0000313" key="3">
    <source>
        <dbReference type="Proteomes" id="UP000198878"/>
    </source>
</evidence>
<dbReference type="AlphaFoldDB" id="A0A1H5RID2"/>
<keyword evidence="3" id="KW-1185">Reference proteome</keyword>
<feature type="region of interest" description="Disordered" evidence="1">
    <location>
        <begin position="172"/>
        <end position="233"/>
    </location>
</feature>
<dbReference type="EMBL" id="FNUJ01000018">
    <property type="protein sequence ID" value="SEF38123.1"/>
    <property type="molecule type" value="Genomic_DNA"/>
</dbReference>
<sequence length="233" mass="25313">MATGGFLTSMSARPRGVATAGRRPPRTPRRSRLPSGDRNSPSQFAGRPSFRPVGTRVPRVTRHHTRSEGTWQFPHGFGVYVRCGRPVRAGARANTSRAKTYLSSTRSARDVGCWPVLKEPPASTHSTQHPHQHLFTESLAAREHVTWAGMSKETEPQQGIASTRALWTRASCPFGDDTNADHADGAESRPTSGSVSVPDGLNVAAVTAVGPRGTRWPPQSRRGHCGMRQHGDR</sequence>
<proteinExistence type="predicted"/>
<organism evidence="2 3">
    <name type="scientific">Amycolatopsis pretoriensis</name>
    <dbReference type="NCBI Taxonomy" id="218821"/>
    <lineage>
        <taxon>Bacteria</taxon>
        <taxon>Bacillati</taxon>
        <taxon>Actinomycetota</taxon>
        <taxon>Actinomycetes</taxon>
        <taxon>Pseudonocardiales</taxon>
        <taxon>Pseudonocardiaceae</taxon>
        <taxon>Amycolatopsis</taxon>
    </lineage>
</organism>
<feature type="compositionally biased region" description="Basic residues" evidence="1">
    <location>
        <begin position="23"/>
        <end position="32"/>
    </location>
</feature>
<evidence type="ECO:0000313" key="2">
    <source>
        <dbReference type="EMBL" id="SEF38123.1"/>
    </source>
</evidence>
<reference evidence="3" key="1">
    <citation type="submission" date="2016-10" db="EMBL/GenBank/DDBJ databases">
        <authorList>
            <person name="Varghese N."/>
            <person name="Submissions S."/>
        </authorList>
    </citation>
    <scope>NUCLEOTIDE SEQUENCE [LARGE SCALE GENOMIC DNA]</scope>
    <source>
        <strain evidence="3">DSM 44654</strain>
    </source>
</reference>
<name>A0A1H5RID2_9PSEU</name>
<feature type="region of interest" description="Disordered" evidence="1">
    <location>
        <begin position="1"/>
        <end position="66"/>
    </location>
</feature>
<feature type="compositionally biased region" description="Polar residues" evidence="1">
    <location>
        <begin position="1"/>
        <end position="11"/>
    </location>
</feature>
<accession>A0A1H5RID2</accession>
<dbReference type="Proteomes" id="UP000198878">
    <property type="component" value="Unassembled WGS sequence"/>
</dbReference>
<gene>
    <name evidence="2" type="ORF">SAMN05421837_11874</name>
</gene>
<protein>
    <submittedName>
        <fullName evidence="2">Uncharacterized protein</fullName>
    </submittedName>
</protein>